<name>X1CGV5_9ZZZZ</name>
<accession>X1CGV5</accession>
<feature type="transmembrane region" description="Helical" evidence="1">
    <location>
        <begin position="28"/>
        <end position="46"/>
    </location>
</feature>
<evidence type="ECO:0000313" key="2">
    <source>
        <dbReference type="EMBL" id="GAH07536.1"/>
    </source>
</evidence>
<feature type="non-terminal residue" evidence="2">
    <location>
        <position position="60"/>
    </location>
</feature>
<reference evidence="2" key="1">
    <citation type="journal article" date="2014" name="Front. Microbiol.">
        <title>High frequency of phylogenetically diverse reductive dehalogenase-homologous genes in deep subseafloor sedimentary metagenomes.</title>
        <authorList>
            <person name="Kawai M."/>
            <person name="Futagami T."/>
            <person name="Toyoda A."/>
            <person name="Takaki Y."/>
            <person name="Nishi S."/>
            <person name="Hori S."/>
            <person name="Arai W."/>
            <person name="Tsubouchi T."/>
            <person name="Morono Y."/>
            <person name="Uchiyama I."/>
            <person name="Ito T."/>
            <person name="Fujiyama A."/>
            <person name="Inagaki F."/>
            <person name="Takami H."/>
        </authorList>
    </citation>
    <scope>NUCLEOTIDE SEQUENCE</scope>
    <source>
        <strain evidence="2">Expedition CK06-06</strain>
    </source>
</reference>
<dbReference type="AlphaFoldDB" id="X1CGV5"/>
<keyword evidence="1" id="KW-1133">Transmembrane helix</keyword>
<gene>
    <name evidence="2" type="ORF">S01H4_59319</name>
</gene>
<keyword evidence="1" id="KW-0472">Membrane</keyword>
<sequence length="60" mass="6162">MAYAPGAGDILPFIVPIGEWIVEVPNNAAGRGVTIGVGVGIVALGLRTLLGREKFMVGVE</sequence>
<proteinExistence type="predicted"/>
<keyword evidence="1" id="KW-0812">Transmembrane</keyword>
<comment type="caution">
    <text evidence="2">The sequence shown here is derived from an EMBL/GenBank/DDBJ whole genome shotgun (WGS) entry which is preliminary data.</text>
</comment>
<protein>
    <submittedName>
        <fullName evidence="2">Uncharacterized protein</fullName>
    </submittedName>
</protein>
<evidence type="ECO:0000256" key="1">
    <source>
        <dbReference type="SAM" id="Phobius"/>
    </source>
</evidence>
<dbReference type="EMBL" id="BART01034770">
    <property type="protein sequence ID" value="GAH07536.1"/>
    <property type="molecule type" value="Genomic_DNA"/>
</dbReference>
<organism evidence="2">
    <name type="scientific">marine sediment metagenome</name>
    <dbReference type="NCBI Taxonomy" id="412755"/>
    <lineage>
        <taxon>unclassified sequences</taxon>
        <taxon>metagenomes</taxon>
        <taxon>ecological metagenomes</taxon>
    </lineage>
</organism>